<name>A0ABW8M950_9ACTN</name>
<proteinExistence type="predicted"/>
<dbReference type="Gene3D" id="3.40.50.1980">
    <property type="entry name" value="Nitrogenase molybdenum iron protein domain"/>
    <property type="match status" value="1"/>
</dbReference>
<dbReference type="Proteomes" id="UP001620295">
    <property type="component" value="Unassembled WGS sequence"/>
</dbReference>
<dbReference type="EMBL" id="JBJDQH010000344">
    <property type="protein sequence ID" value="MFK4273810.1"/>
    <property type="molecule type" value="Genomic_DNA"/>
</dbReference>
<comment type="caution">
    <text evidence="1">The sequence shown here is derived from an EMBL/GenBank/DDBJ whole genome shotgun (WGS) entry which is preliminary data.</text>
</comment>
<feature type="non-terminal residue" evidence="1">
    <location>
        <position position="1"/>
    </location>
</feature>
<organism evidence="1 2">
    <name type="scientific">Streptomyces milbemycinicus</name>
    <dbReference type="NCBI Taxonomy" id="476552"/>
    <lineage>
        <taxon>Bacteria</taxon>
        <taxon>Bacillati</taxon>
        <taxon>Actinomycetota</taxon>
        <taxon>Actinomycetes</taxon>
        <taxon>Kitasatosporales</taxon>
        <taxon>Streptomycetaceae</taxon>
        <taxon>Streptomyces</taxon>
    </lineage>
</organism>
<accession>A0ABW8M950</accession>
<evidence type="ECO:0000313" key="2">
    <source>
        <dbReference type="Proteomes" id="UP001620295"/>
    </source>
</evidence>
<protein>
    <submittedName>
        <fullName evidence="1">Zinc ABC transporter substrate-binding protein</fullName>
    </submittedName>
</protein>
<reference evidence="1 2" key="1">
    <citation type="submission" date="2024-11" db="EMBL/GenBank/DDBJ databases">
        <title>The Natural Products Discovery Center: Release of the First 8490 Sequenced Strains for Exploring Actinobacteria Biosynthetic Diversity.</title>
        <authorList>
            <person name="Kalkreuter E."/>
            <person name="Kautsar S.A."/>
            <person name="Yang D."/>
            <person name="Bader C.D."/>
            <person name="Teijaro C.N."/>
            <person name="Fluegel L."/>
            <person name="Davis C.M."/>
            <person name="Simpson J.R."/>
            <person name="Lauterbach L."/>
            <person name="Steele A.D."/>
            <person name="Gui C."/>
            <person name="Meng S."/>
            <person name="Li G."/>
            <person name="Viehrig K."/>
            <person name="Ye F."/>
            <person name="Su P."/>
            <person name="Kiefer A.F."/>
            <person name="Nichols A."/>
            <person name="Cepeda A.J."/>
            <person name="Yan W."/>
            <person name="Fan B."/>
            <person name="Jiang Y."/>
            <person name="Adhikari A."/>
            <person name="Zheng C.-J."/>
            <person name="Schuster L."/>
            <person name="Cowan T.M."/>
            <person name="Smanski M.J."/>
            <person name="Chevrette M.G."/>
            <person name="De Carvalho L.P.S."/>
            <person name="Shen B."/>
        </authorList>
    </citation>
    <scope>NUCLEOTIDE SEQUENCE [LARGE SCALE GENOMIC DNA]</scope>
    <source>
        <strain evidence="1 2">NPDC020863</strain>
    </source>
</reference>
<keyword evidence="2" id="KW-1185">Reference proteome</keyword>
<evidence type="ECO:0000313" key="1">
    <source>
        <dbReference type="EMBL" id="MFK4273810.1"/>
    </source>
</evidence>
<gene>
    <name evidence="1" type="ORF">ACI2L5_54620</name>
</gene>
<sequence length="39" mass="4259">LRTDVLDPIEGIGSKSKGDDYLQVMRSNLEALRKALGAK</sequence>